<gene>
    <name evidence="8" type="ORF">E1292_06805</name>
</gene>
<keyword evidence="4" id="KW-0443">Lipid metabolism</keyword>
<dbReference type="EMBL" id="SMKO01000010">
    <property type="protein sequence ID" value="TDD11067.1"/>
    <property type="molecule type" value="Genomic_DNA"/>
</dbReference>
<comment type="caution">
    <text evidence="8">The sequence shown here is derived from an EMBL/GenBank/DDBJ whole genome shotgun (WGS) entry which is preliminary data.</text>
</comment>
<feature type="domain" description="AMP-dependent synthetase/ligase" evidence="6">
    <location>
        <begin position="12"/>
        <end position="413"/>
    </location>
</feature>
<dbReference type="GO" id="GO:0016874">
    <property type="term" value="F:ligase activity"/>
    <property type="evidence" value="ECO:0007669"/>
    <property type="project" value="UniProtKB-KW"/>
</dbReference>
<evidence type="ECO:0000256" key="2">
    <source>
        <dbReference type="ARBA" id="ARBA00022598"/>
    </source>
</evidence>
<dbReference type="GO" id="GO:0006633">
    <property type="term" value="P:fatty acid biosynthetic process"/>
    <property type="evidence" value="ECO:0007669"/>
    <property type="project" value="TreeGrafter"/>
</dbReference>
<dbReference type="Proteomes" id="UP000295258">
    <property type="component" value="Unassembled WGS sequence"/>
</dbReference>
<feature type="domain" description="AMP-binding enzyme C-terminal" evidence="7">
    <location>
        <begin position="455"/>
        <end position="568"/>
    </location>
</feature>
<feature type="transmembrane region" description="Helical" evidence="5">
    <location>
        <begin position="73"/>
        <end position="92"/>
    </location>
</feature>
<accession>A0A4R4W2Q3</accession>
<reference evidence="8 9" key="1">
    <citation type="submission" date="2019-03" db="EMBL/GenBank/DDBJ databases">
        <title>Draft genome sequences of novel Actinobacteria.</title>
        <authorList>
            <person name="Sahin N."/>
            <person name="Ay H."/>
            <person name="Saygin H."/>
        </authorList>
    </citation>
    <scope>NUCLEOTIDE SEQUENCE [LARGE SCALE GENOMIC DNA]</scope>
    <source>
        <strain evidence="8 9">KC310</strain>
    </source>
</reference>
<organism evidence="8 9">
    <name type="scientific">Nonomuraea deserti</name>
    <dbReference type="NCBI Taxonomy" id="1848322"/>
    <lineage>
        <taxon>Bacteria</taxon>
        <taxon>Bacillati</taxon>
        <taxon>Actinomycetota</taxon>
        <taxon>Actinomycetes</taxon>
        <taxon>Streptosporangiales</taxon>
        <taxon>Streptosporangiaceae</taxon>
        <taxon>Nonomuraea</taxon>
    </lineage>
</organism>
<keyword evidence="5" id="KW-1133">Transmembrane helix</keyword>
<evidence type="ECO:0000256" key="4">
    <source>
        <dbReference type="ARBA" id="ARBA00023098"/>
    </source>
</evidence>
<dbReference type="InterPro" id="IPR025110">
    <property type="entry name" value="AMP-bd_C"/>
</dbReference>
<name>A0A4R4W2Q3_9ACTN</name>
<dbReference type="CDD" id="cd05931">
    <property type="entry name" value="FAAL"/>
    <property type="match status" value="1"/>
</dbReference>
<dbReference type="SUPFAM" id="SSF56801">
    <property type="entry name" value="Acetyl-CoA synthetase-like"/>
    <property type="match status" value="1"/>
</dbReference>
<dbReference type="PANTHER" id="PTHR22754:SF32">
    <property type="entry name" value="DISCO-INTERACTING PROTEIN 2"/>
    <property type="match status" value="1"/>
</dbReference>
<dbReference type="Gene3D" id="3.30.300.30">
    <property type="match status" value="1"/>
</dbReference>
<evidence type="ECO:0000313" key="8">
    <source>
        <dbReference type="EMBL" id="TDD11067.1"/>
    </source>
</evidence>
<dbReference type="RefSeq" id="WP_132593109.1">
    <property type="nucleotide sequence ID" value="NZ_SMKO01000010.1"/>
</dbReference>
<evidence type="ECO:0000313" key="9">
    <source>
        <dbReference type="Proteomes" id="UP000295258"/>
    </source>
</evidence>
<feature type="transmembrane region" description="Helical" evidence="5">
    <location>
        <begin position="217"/>
        <end position="242"/>
    </location>
</feature>
<proteinExistence type="inferred from homology"/>
<dbReference type="GO" id="GO:0070566">
    <property type="term" value="F:adenylyltransferase activity"/>
    <property type="evidence" value="ECO:0007669"/>
    <property type="project" value="TreeGrafter"/>
</dbReference>
<evidence type="ECO:0000259" key="7">
    <source>
        <dbReference type="Pfam" id="PF23024"/>
    </source>
</evidence>
<dbReference type="AlphaFoldDB" id="A0A4R4W2Q3"/>
<keyword evidence="3" id="KW-0276">Fatty acid metabolism</keyword>
<dbReference type="Gene3D" id="3.40.50.12780">
    <property type="entry name" value="N-terminal domain of ligase-like"/>
    <property type="match status" value="1"/>
</dbReference>
<dbReference type="PANTHER" id="PTHR22754">
    <property type="entry name" value="DISCO-INTERACTING PROTEIN 2 DIP2 -RELATED"/>
    <property type="match status" value="1"/>
</dbReference>
<dbReference type="GO" id="GO:0071766">
    <property type="term" value="P:Actinobacterium-type cell wall biogenesis"/>
    <property type="evidence" value="ECO:0007669"/>
    <property type="project" value="UniProtKB-ARBA"/>
</dbReference>
<evidence type="ECO:0000256" key="5">
    <source>
        <dbReference type="SAM" id="Phobius"/>
    </source>
</evidence>
<evidence type="ECO:0000256" key="1">
    <source>
        <dbReference type="ARBA" id="ARBA00006432"/>
    </source>
</evidence>
<dbReference type="InterPro" id="IPR040097">
    <property type="entry name" value="FAAL/FAAC"/>
</dbReference>
<dbReference type="Pfam" id="PF00501">
    <property type="entry name" value="AMP-binding"/>
    <property type="match status" value="1"/>
</dbReference>
<dbReference type="PROSITE" id="PS00455">
    <property type="entry name" value="AMP_BINDING"/>
    <property type="match status" value="1"/>
</dbReference>
<dbReference type="Pfam" id="PF23024">
    <property type="entry name" value="AMP-dom_DIP2-like"/>
    <property type="match status" value="1"/>
</dbReference>
<keyword evidence="2 8" id="KW-0436">Ligase</keyword>
<dbReference type="InterPro" id="IPR020845">
    <property type="entry name" value="AMP-binding_CS"/>
</dbReference>
<dbReference type="FunFam" id="3.40.50.12780:FF:000013">
    <property type="entry name" value="Long-chain-fatty-acid--AMP ligase FadD32"/>
    <property type="match status" value="1"/>
</dbReference>
<dbReference type="InterPro" id="IPR000873">
    <property type="entry name" value="AMP-dep_synth/lig_dom"/>
</dbReference>
<dbReference type="GO" id="GO:0005886">
    <property type="term" value="C:plasma membrane"/>
    <property type="evidence" value="ECO:0007669"/>
    <property type="project" value="TreeGrafter"/>
</dbReference>
<comment type="similarity">
    <text evidence="1">Belongs to the ATP-dependent AMP-binding enzyme family.</text>
</comment>
<keyword evidence="9" id="KW-1185">Reference proteome</keyword>
<keyword evidence="5" id="KW-0812">Transmembrane</keyword>
<evidence type="ECO:0000256" key="3">
    <source>
        <dbReference type="ARBA" id="ARBA00022832"/>
    </source>
</evidence>
<evidence type="ECO:0000259" key="6">
    <source>
        <dbReference type="Pfam" id="PF00501"/>
    </source>
</evidence>
<dbReference type="InterPro" id="IPR045851">
    <property type="entry name" value="AMP-bd_C_sf"/>
</dbReference>
<protein>
    <submittedName>
        <fullName evidence="8">Fatty acyl-AMP ligase</fullName>
    </submittedName>
</protein>
<keyword evidence="5" id="KW-0472">Membrane</keyword>
<sequence>MPDHDTLTALLRDWAVVRGDQEAVVFATDPTDAAGDQCLTYAELDRTARRVAALLQLHADLGDRVLLLNEPGLGFVAAFFGCVYAGMIAVPAPPPGGHRSHQARLAGIARDAGVKVALSERTGLDAVQEWADDAGLKTMTCLAVDGALPPAEQWAGPGTTTSETLVFLQYTSGSTGDPKGVVVDHGNIREHTEVFRRMTRATSRTRFGGWLPTFHDFGLIGLLLFPLSLGATTVLMSPLAFVKRPYAWLRLLDRRRVNFTGGPNFAFDLCVRAVTEAQAAGLDLSSVTHVLNGSEPIRAETQQAFIERFAPHGLDPAAMLPAYGLAEATLAVTCTDPQRGMVATHVDALQLALGLFVPARPAASTEEHTRLLVSSGPARDEVVVVDPVKGEILPDGQIGEIWVRGPQVTRGYWNRPDATKAVFGTTGDQGGDYLRTGDLGTIHEGQFYVTGRIKEVLIVHGQNLYPQDLEATVRAAHPALARGVGAAFTVPTPDEQIVIVQECRAHALEDMTPSGLAAQIRSAIRRDFGVAVGGVVLVRPSQVRRTTSGKIQRGLTRDLFTKDELRALHEELTPAVRSRYRGSAT</sequence>
<dbReference type="InterPro" id="IPR042099">
    <property type="entry name" value="ANL_N_sf"/>
</dbReference>